<name>A0A444VT76_9FLAO</name>
<dbReference type="EMBL" id="JUIV01000022">
    <property type="protein sequence ID" value="RYJ36842.1"/>
    <property type="molecule type" value="Genomic_DNA"/>
</dbReference>
<dbReference type="Proteomes" id="UP000290433">
    <property type="component" value="Unassembled WGS sequence"/>
</dbReference>
<protein>
    <submittedName>
        <fullName evidence="1">Uncharacterized protein</fullName>
    </submittedName>
</protein>
<dbReference type="AlphaFoldDB" id="A0A444VT76"/>
<proteinExistence type="predicted"/>
<evidence type="ECO:0000313" key="2">
    <source>
        <dbReference type="Proteomes" id="UP000290433"/>
    </source>
</evidence>
<gene>
    <name evidence="1" type="ORF">NU08_4103</name>
</gene>
<evidence type="ECO:0000313" key="1">
    <source>
        <dbReference type="EMBL" id="RYJ36842.1"/>
    </source>
</evidence>
<organism evidence="1 2">
    <name type="scientific">Flavobacterium anhuiense</name>
    <dbReference type="NCBI Taxonomy" id="459526"/>
    <lineage>
        <taxon>Bacteria</taxon>
        <taxon>Pseudomonadati</taxon>
        <taxon>Bacteroidota</taxon>
        <taxon>Flavobacteriia</taxon>
        <taxon>Flavobacteriales</taxon>
        <taxon>Flavobacteriaceae</taxon>
        <taxon>Flavobacterium</taxon>
    </lineage>
</organism>
<accession>A0A444VT76</accession>
<comment type="caution">
    <text evidence="1">The sequence shown here is derived from an EMBL/GenBank/DDBJ whole genome shotgun (WGS) entry which is preliminary data.</text>
</comment>
<sequence>MEQRLIEKGVEKFQLRVFSFNDETFPEKADYRPKYTVYEKYV</sequence>
<reference evidence="1 2" key="1">
    <citation type="submission" date="2014-12" db="EMBL/GenBank/DDBJ databases">
        <title>Genome sequence of Flavobacterium anhuiense RCM74.</title>
        <authorList>
            <person name="Kim J.F."/>
            <person name="Song J.Y."/>
            <person name="Kwak M.-J."/>
            <person name="Lee S.-W."/>
        </authorList>
    </citation>
    <scope>NUCLEOTIDE SEQUENCE [LARGE SCALE GENOMIC DNA]</scope>
    <source>
        <strain evidence="1 2">RCM74</strain>
    </source>
</reference>